<protein>
    <submittedName>
        <fullName evidence="4">Uncharacterized protein LOC111123448</fullName>
    </submittedName>
</protein>
<evidence type="ECO:0000259" key="2">
    <source>
        <dbReference type="Pfam" id="PF16026"/>
    </source>
</evidence>
<evidence type="ECO:0000313" key="3">
    <source>
        <dbReference type="Proteomes" id="UP000694844"/>
    </source>
</evidence>
<dbReference type="OrthoDB" id="6123715at2759"/>
<dbReference type="RefSeq" id="XP_022321471.1">
    <property type="nucleotide sequence ID" value="XM_022465763.1"/>
</dbReference>
<evidence type="ECO:0000256" key="1">
    <source>
        <dbReference type="SAM" id="MobiDB-lite"/>
    </source>
</evidence>
<proteinExistence type="predicted"/>
<sequence length="316" mass="36744">MQRYRSDKDNDVRDDLEEEEHENEELKAKIQECENEKQELKRVIEDLKTRVAELTRDFLKEKKEKDDALTRLSAVAGDKLRYNNPGIADLSDEYRPNKLAEKFSELYDNEWTEFYEDLERTGNDETTGNTEENIIGQLLQLLQEIYTTCKQLAEKQRDVLVNATIHPGCSSLEKSNPPDGILIKVIDFQKRTVPWALDEVKKKIMEKHMENKSTAKRNYIERCVHLCWMMGIQDPPMYLDFGPQKGSTADKNVYKMMSIQDTPMHLDFGPEKDSVIDKNVFKMFTKTGDALDFVVWPAVFLHYNGPLVQKGVLQPK</sequence>
<gene>
    <name evidence="4" type="primary">LOC111123448</name>
</gene>
<dbReference type="Pfam" id="PF16026">
    <property type="entry name" value="MIEAP"/>
    <property type="match status" value="1"/>
</dbReference>
<dbReference type="Proteomes" id="UP000694844">
    <property type="component" value="Chromosome 3"/>
</dbReference>
<feature type="domain" description="Mitochondria-eating protein C-terminal" evidence="2">
    <location>
        <begin position="95"/>
        <end position="243"/>
    </location>
</feature>
<evidence type="ECO:0000313" key="4">
    <source>
        <dbReference type="RefSeq" id="XP_022321471.1"/>
    </source>
</evidence>
<organism evidence="3 4">
    <name type="scientific">Crassostrea virginica</name>
    <name type="common">Eastern oyster</name>
    <dbReference type="NCBI Taxonomy" id="6565"/>
    <lineage>
        <taxon>Eukaryota</taxon>
        <taxon>Metazoa</taxon>
        <taxon>Spiralia</taxon>
        <taxon>Lophotrochozoa</taxon>
        <taxon>Mollusca</taxon>
        <taxon>Bivalvia</taxon>
        <taxon>Autobranchia</taxon>
        <taxon>Pteriomorphia</taxon>
        <taxon>Ostreida</taxon>
        <taxon>Ostreoidea</taxon>
        <taxon>Ostreidae</taxon>
        <taxon>Crassostrea</taxon>
    </lineage>
</organism>
<name>A0A8B8D3S7_CRAVI</name>
<keyword evidence="3" id="KW-1185">Reference proteome</keyword>
<accession>A0A8B8D3S7</accession>
<dbReference type="KEGG" id="cvn:111123448"/>
<dbReference type="GeneID" id="111123448"/>
<reference evidence="4" key="1">
    <citation type="submission" date="2025-08" db="UniProtKB">
        <authorList>
            <consortium name="RefSeq"/>
        </authorList>
    </citation>
    <scope>IDENTIFICATION</scope>
    <source>
        <tissue evidence="4">Whole sample</tissue>
    </source>
</reference>
<feature type="region of interest" description="Disordered" evidence="1">
    <location>
        <begin position="1"/>
        <end position="27"/>
    </location>
</feature>
<feature type="compositionally biased region" description="Acidic residues" evidence="1">
    <location>
        <begin position="14"/>
        <end position="23"/>
    </location>
</feature>
<dbReference type="InterPro" id="IPR031981">
    <property type="entry name" value="MIEAP_C"/>
</dbReference>
<feature type="compositionally biased region" description="Basic and acidic residues" evidence="1">
    <location>
        <begin position="1"/>
        <end position="13"/>
    </location>
</feature>
<dbReference type="AlphaFoldDB" id="A0A8B8D3S7"/>